<organism evidence="2 3">
    <name type="scientific">Bacillus tequilensis</name>
    <dbReference type="NCBI Taxonomy" id="227866"/>
    <lineage>
        <taxon>Bacteria</taxon>
        <taxon>Bacillati</taxon>
        <taxon>Bacillota</taxon>
        <taxon>Bacilli</taxon>
        <taxon>Bacillales</taxon>
        <taxon>Bacillaceae</taxon>
        <taxon>Bacillus</taxon>
    </lineage>
</organism>
<keyword evidence="2" id="KW-0808">Transferase</keyword>
<dbReference type="AlphaFoldDB" id="A0A6H0WMK1"/>
<accession>A0A6H0WMK1</accession>
<dbReference type="InterPro" id="IPR000182">
    <property type="entry name" value="GNAT_dom"/>
</dbReference>
<dbReference type="InterPro" id="IPR016181">
    <property type="entry name" value="Acyl_CoA_acyltransferase"/>
</dbReference>
<dbReference type="CDD" id="cd04301">
    <property type="entry name" value="NAT_SF"/>
    <property type="match status" value="1"/>
</dbReference>
<protein>
    <submittedName>
        <fullName evidence="2">GNAT family N-acetyltransferase</fullName>
    </submittedName>
</protein>
<dbReference type="Gene3D" id="3.40.630.30">
    <property type="match status" value="1"/>
</dbReference>
<dbReference type="SUPFAM" id="SSF55729">
    <property type="entry name" value="Acyl-CoA N-acyltransferases (Nat)"/>
    <property type="match status" value="1"/>
</dbReference>
<evidence type="ECO:0000259" key="1">
    <source>
        <dbReference type="PROSITE" id="PS51186"/>
    </source>
</evidence>
<evidence type="ECO:0000313" key="3">
    <source>
        <dbReference type="Proteomes" id="UP000501914"/>
    </source>
</evidence>
<proteinExistence type="predicted"/>
<dbReference type="KEGG" id="bteq:G4P54_13525"/>
<evidence type="ECO:0000313" key="2">
    <source>
        <dbReference type="EMBL" id="QIW80747.1"/>
    </source>
</evidence>
<reference evidence="2 3" key="1">
    <citation type="submission" date="2020-02" db="EMBL/GenBank/DDBJ databases">
        <title>Genome sequencing, annotation and comparative genomic analysis of Bacillus tequilensis EA-CB0015, an effective biological control agent against Pseudocercospora fijiensis in banana plants.</title>
        <authorList>
            <person name="Cuellar-Gaviria T.Z."/>
            <person name="Ju K.-S."/>
            <person name="Villegas-Escobar V."/>
        </authorList>
    </citation>
    <scope>NUCLEOTIDE SEQUENCE [LARGE SCALE GENOMIC DNA]</scope>
    <source>
        <strain evidence="2 3">EA-CB0015</strain>
    </source>
</reference>
<name>A0A6H0WMK1_9BACI</name>
<dbReference type="EMBL" id="CP048852">
    <property type="protein sequence ID" value="QIW80747.1"/>
    <property type="molecule type" value="Genomic_DNA"/>
</dbReference>
<sequence>MKTKKEPKVILELAKEPDLPEFQKKLQEAFAIAVIETFGDCEDGPIPSDNEVQESFNAPGAVVYQILQDGKKVGGAVVRINSQTHHNSLDLFYISPEYHSQGIGLSAWKAIEAQYPDTVLWETVTPYFEKRNINFYVNKCGFHIVEFYNEHHSDPHMHRNGREDDKPLPDDDDFFRFVKMMKKRD</sequence>
<dbReference type="RefSeq" id="WP_167872927.1">
    <property type="nucleotide sequence ID" value="NZ_CP048852.1"/>
</dbReference>
<dbReference type="Pfam" id="PF00583">
    <property type="entry name" value="Acetyltransf_1"/>
    <property type="match status" value="1"/>
</dbReference>
<dbReference type="PROSITE" id="PS51186">
    <property type="entry name" value="GNAT"/>
    <property type="match status" value="1"/>
</dbReference>
<feature type="domain" description="N-acetyltransferase" evidence="1">
    <location>
        <begin position="9"/>
        <end position="169"/>
    </location>
</feature>
<dbReference type="GO" id="GO:0016747">
    <property type="term" value="F:acyltransferase activity, transferring groups other than amino-acyl groups"/>
    <property type="evidence" value="ECO:0007669"/>
    <property type="project" value="InterPro"/>
</dbReference>
<dbReference type="Proteomes" id="UP000501914">
    <property type="component" value="Chromosome"/>
</dbReference>
<gene>
    <name evidence="2" type="ORF">G4P54_13525</name>
</gene>
<keyword evidence="3" id="KW-1185">Reference proteome</keyword>